<sequence length="142" mass="16487">MAHNDQDRIADYDKAIDQLFEGLKGAEWLLLTGRYEDLGIALSDRTKERLIERHGLAAGTIVLNTGYYRCDRDTSIEMAAPPRRPTMMARIKGLFGPRTAKTPFREDMPRWARLLQERERNSKVLEELLGLARRDQARQHRH</sequence>
<dbReference type="AlphaFoldDB" id="A0A2W7N399"/>
<reference evidence="1 2" key="1">
    <citation type="submission" date="2018-06" db="EMBL/GenBank/DDBJ databases">
        <title>Genomic Encyclopedia of Archaeal and Bacterial Type Strains, Phase II (KMG-II): from individual species to whole genera.</title>
        <authorList>
            <person name="Goeker M."/>
        </authorList>
    </citation>
    <scope>NUCLEOTIDE SEQUENCE [LARGE SCALE GENOMIC DNA]</scope>
    <source>
        <strain evidence="1 2">DSM 22009</strain>
    </source>
</reference>
<evidence type="ECO:0000313" key="1">
    <source>
        <dbReference type="EMBL" id="PZX14163.1"/>
    </source>
</evidence>
<proteinExistence type="predicted"/>
<protein>
    <submittedName>
        <fullName evidence="1">Uncharacterized protein</fullName>
    </submittedName>
</protein>
<name>A0A2W7N399_9RHOB</name>
<comment type="caution">
    <text evidence="1">The sequence shown here is derived from an EMBL/GenBank/DDBJ whole genome shotgun (WGS) entry which is preliminary data.</text>
</comment>
<dbReference type="EMBL" id="QKZL01000015">
    <property type="protein sequence ID" value="PZX14163.1"/>
    <property type="molecule type" value="Genomic_DNA"/>
</dbReference>
<accession>A0A2W7N399</accession>
<dbReference type="RefSeq" id="WP_111538063.1">
    <property type="nucleotide sequence ID" value="NZ_QKZL01000015.1"/>
</dbReference>
<keyword evidence="2" id="KW-1185">Reference proteome</keyword>
<gene>
    <name evidence="1" type="ORF">LX81_02962</name>
</gene>
<evidence type="ECO:0000313" key="2">
    <source>
        <dbReference type="Proteomes" id="UP000248916"/>
    </source>
</evidence>
<dbReference type="Proteomes" id="UP000248916">
    <property type="component" value="Unassembled WGS sequence"/>
</dbReference>
<organism evidence="1 2">
    <name type="scientific">Palleronia aestuarii</name>
    <dbReference type="NCBI Taxonomy" id="568105"/>
    <lineage>
        <taxon>Bacteria</taxon>
        <taxon>Pseudomonadati</taxon>
        <taxon>Pseudomonadota</taxon>
        <taxon>Alphaproteobacteria</taxon>
        <taxon>Rhodobacterales</taxon>
        <taxon>Roseobacteraceae</taxon>
        <taxon>Palleronia</taxon>
    </lineage>
</organism>